<comment type="similarity">
    <text evidence="1">Belongs to the class-I fumarase family.</text>
</comment>
<dbReference type="eggNOG" id="arCOG04406">
    <property type="taxonomic scope" value="Archaea"/>
</dbReference>
<protein>
    <submittedName>
        <fullName evidence="4">Hydro-lyase family enzyme, Fe-S type, tartrate/fumarate subfamily</fullName>
    </submittedName>
</protein>
<reference evidence="4 5" key="1">
    <citation type="submission" date="2012-01" db="EMBL/GenBank/DDBJ databases">
        <title>Improved High-Quality Draft sequence of Metallosphaera yellowstonensis MK1.</title>
        <authorList>
            <consortium name="US DOE Joint Genome Institute"/>
            <person name="Lucas S."/>
            <person name="Han J."/>
            <person name="Cheng J.-F."/>
            <person name="Goodwin L."/>
            <person name="Pitluck S."/>
            <person name="Peters L."/>
            <person name="Teshima H."/>
            <person name="Detter J.C."/>
            <person name="Han C."/>
            <person name="Tapia R."/>
            <person name="Land M."/>
            <person name="Hauser L."/>
            <person name="Kyrpides N."/>
            <person name="Kozubal M."/>
            <person name="Macur R.E."/>
            <person name="Jay Z."/>
            <person name="Inskeep W."/>
            <person name="Woyke T."/>
        </authorList>
    </citation>
    <scope>NUCLEOTIDE SEQUENCE [LARGE SCALE GENOMIC DNA]</scope>
    <source>
        <strain evidence="4 5">MK1</strain>
    </source>
</reference>
<dbReference type="AlphaFoldDB" id="H2C0N0"/>
<dbReference type="Gene3D" id="3.20.130.10">
    <property type="entry name" value="Fe-S hydro-lyase, tartrate dehydratase beta-type, catalytic domain"/>
    <property type="match status" value="1"/>
</dbReference>
<feature type="domain" description="Fe-S hydro-lyase tartrate dehydratase beta-type catalytic" evidence="3">
    <location>
        <begin position="5"/>
        <end position="171"/>
    </location>
</feature>
<accession>H2C0N0</accession>
<evidence type="ECO:0000313" key="5">
    <source>
        <dbReference type="Proteomes" id="UP000003980"/>
    </source>
</evidence>
<name>H2C0N0_9CREN</name>
<dbReference type="PANTHER" id="PTHR43351">
    <property type="entry name" value="L(+)-TARTRATE DEHYDRATASE SUBUNIT BETA"/>
    <property type="match status" value="1"/>
</dbReference>
<dbReference type="EMBL" id="JH597755">
    <property type="protein sequence ID" value="EHP71292.1"/>
    <property type="molecule type" value="Genomic_DNA"/>
</dbReference>
<dbReference type="PANTHER" id="PTHR43351:SF2">
    <property type="entry name" value="L(+)-TARTRATE DEHYDRATASE SUBUNIT BETA-RELATED"/>
    <property type="match status" value="1"/>
</dbReference>
<dbReference type="NCBIfam" id="TIGR00723">
    <property type="entry name" value="ttdB_fumA_fumB"/>
    <property type="match status" value="1"/>
</dbReference>
<dbReference type="SUPFAM" id="SSF117457">
    <property type="entry name" value="FumA C-terminal domain-like"/>
    <property type="match status" value="1"/>
</dbReference>
<dbReference type="HOGENOM" id="CLU_098588_2_0_2"/>
<dbReference type="Proteomes" id="UP000003980">
    <property type="component" value="Unassembled WGS sequence"/>
</dbReference>
<proteinExistence type="inferred from homology"/>
<sequence>MKELKTPLDEGSIEGLKLGDTVYLTGYIYIMRDATLRRIFEEKVKPPEDLTGQVILFGAPSFIKEGERYSILSVGVTTSQRMEKYIPSLLSLGVRGLIGKGELSEIVTPEFRNRKALYFLFVGGAAALVTSAIERVERVWWEDLYGEALFKVKVNALGPAFVAIDTLGNNLLLNTKRQVSDNLKNLLQEI</sequence>
<dbReference type="OrthoDB" id="34134at2157"/>
<dbReference type="InterPro" id="IPR036660">
    <property type="entry name" value="Fe-S_hydroAse_TtdB_cat_sf"/>
</dbReference>
<dbReference type="InterPro" id="IPR004647">
    <property type="entry name" value="Fe-S_hydro-lyase_TtdB-typ_cat"/>
</dbReference>
<keyword evidence="5" id="KW-1185">Reference proteome</keyword>
<dbReference type="RefSeq" id="WP_009069445.1">
    <property type="nucleotide sequence ID" value="NZ_JH597755.1"/>
</dbReference>
<evidence type="ECO:0000259" key="3">
    <source>
        <dbReference type="Pfam" id="PF05683"/>
    </source>
</evidence>
<evidence type="ECO:0000256" key="1">
    <source>
        <dbReference type="ARBA" id="ARBA00008876"/>
    </source>
</evidence>
<dbReference type="STRING" id="671065.MetMK1DRAFT_00001010"/>
<dbReference type="Pfam" id="PF05683">
    <property type="entry name" value="Fumerase_C"/>
    <property type="match status" value="1"/>
</dbReference>
<organism evidence="4 5">
    <name type="scientific">Metallosphaera yellowstonensis MK1</name>
    <dbReference type="NCBI Taxonomy" id="671065"/>
    <lineage>
        <taxon>Archaea</taxon>
        <taxon>Thermoproteota</taxon>
        <taxon>Thermoprotei</taxon>
        <taxon>Sulfolobales</taxon>
        <taxon>Sulfolobaceae</taxon>
        <taxon>Metallosphaera</taxon>
    </lineage>
</organism>
<gene>
    <name evidence="4" type="ORF">MetMK1DRAFT_00001010</name>
</gene>
<keyword evidence="2 4" id="KW-0456">Lyase</keyword>
<evidence type="ECO:0000256" key="2">
    <source>
        <dbReference type="ARBA" id="ARBA00023239"/>
    </source>
</evidence>
<evidence type="ECO:0000313" key="4">
    <source>
        <dbReference type="EMBL" id="EHP71292.1"/>
    </source>
</evidence>
<dbReference type="GO" id="GO:0016836">
    <property type="term" value="F:hydro-lyase activity"/>
    <property type="evidence" value="ECO:0007669"/>
    <property type="project" value="InterPro"/>
</dbReference>